<organism evidence="9 10">
    <name type="scientific">Parathalassolituus penaei</name>
    <dbReference type="NCBI Taxonomy" id="2997323"/>
    <lineage>
        <taxon>Bacteria</taxon>
        <taxon>Pseudomonadati</taxon>
        <taxon>Pseudomonadota</taxon>
        <taxon>Gammaproteobacteria</taxon>
        <taxon>Oceanospirillales</taxon>
        <taxon>Oceanospirillaceae</taxon>
        <taxon>Parathalassolituus</taxon>
    </lineage>
</organism>
<dbReference type="SUPFAM" id="SSF55120">
    <property type="entry name" value="Pseudouridine synthase"/>
    <property type="match status" value="1"/>
</dbReference>
<dbReference type="InterPro" id="IPR020094">
    <property type="entry name" value="TruA/RsuA/RluB/E/F_N"/>
</dbReference>
<dbReference type="PROSITE" id="PS50889">
    <property type="entry name" value="S4"/>
    <property type="match status" value="1"/>
</dbReference>
<reference evidence="9" key="1">
    <citation type="submission" date="2022-11" db="EMBL/GenBank/DDBJ databases">
        <title>Parathalassolutuus dongxingensis gen. nov., sp. nov., a novel member of family Oceanospirillaceae isolated from a coastal shrimp pond in Guangxi, China.</title>
        <authorList>
            <person name="Chen H."/>
        </authorList>
    </citation>
    <scope>NUCLEOTIDE SEQUENCE</scope>
    <source>
        <strain evidence="9">G-43</strain>
    </source>
</reference>
<comment type="similarity">
    <text evidence="1 7">Belongs to the pseudouridine synthase RsuA family.</text>
</comment>
<evidence type="ECO:0000256" key="6">
    <source>
        <dbReference type="PROSITE-ProRule" id="PRU00182"/>
    </source>
</evidence>
<evidence type="ECO:0000256" key="7">
    <source>
        <dbReference type="RuleBase" id="RU003887"/>
    </source>
</evidence>
<keyword evidence="10" id="KW-1185">Reference proteome</keyword>
<dbReference type="NCBIfam" id="TIGR00093">
    <property type="entry name" value="pseudouridine synthase"/>
    <property type="match status" value="1"/>
</dbReference>
<dbReference type="SUPFAM" id="SSF55174">
    <property type="entry name" value="Alpha-L RNA-binding motif"/>
    <property type="match status" value="1"/>
</dbReference>
<dbReference type="GO" id="GO:0003723">
    <property type="term" value="F:RNA binding"/>
    <property type="evidence" value="ECO:0007669"/>
    <property type="project" value="UniProtKB-KW"/>
</dbReference>
<evidence type="ECO:0000256" key="4">
    <source>
        <dbReference type="ARBA" id="ARBA00036749"/>
    </source>
</evidence>
<dbReference type="InterPro" id="IPR050343">
    <property type="entry name" value="RsuA_PseudoU_synthase"/>
</dbReference>
<dbReference type="GO" id="GO:0160136">
    <property type="term" value="F:16S rRNA pseudouridine(516) synthase activity"/>
    <property type="evidence" value="ECO:0007669"/>
    <property type="project" value="UniProtKB-EC"/>
</dbReference>
<evidence type="ECO:0000256" key="2">
    <source>
        <dbReference type="ARBA" id="ARBA00022884"/>
    </source>
</evidence>
<dbReference type="Gene3D" id="3.10.290.10">
    <property type="entry name" value="RNA-binding S4 domain"/>
    <property type="match status" value="1"/>
</dbReference>
<dbReference type="GO" id="GO:0000455">
    <property type="term" value="P:enzyme-directed rRNA pseudouridine synthesis"/>
    <property type="evidence" value="ECO:0007669"/>
    <property type="project" value="UniProtKB-ARBA"/>
</dbReference>
<gene>
    <name evidence="9" type="ORF">OUO13_15825</name>
</gene>
<dbReference type="RefSeq" id="WP_283174858.1">
    <property type="nucleotide sequence ID" value="NZ_JAPNOA010000056.1"/>
</dbReference>
<evidence type="ECO:0000313" key="10">
    <source>
        <dbReference type="Proteomes" id="UP001150830"/>
    </source>
</evidence>
<evidence type="ECO:0000313" key="9">
    <source>
        <dbReference type="EMBL" id="MCY0966657.1"/>
    </source>
</evidence>
<feature type="domain" description="RNA-binding S4" evidence="8">
    <location>
        <begin position="6"/>
        <end position="64"/>
    </location>
</feature>
<evidence type="ECO:0000259" key="8">
    <source>
        <dbReference type="SMART" id="SM00363"/>
    </source>
</evidence>
<dbReference type="Gene3D" id="3.30.70.580">
    <property type="entry name" value="Pseudouridine synthase I, catalytic domain, N-terminal subdomain"/>
    <property type="match status" value="1"/>
</dbReference>
<protein>
    <recommendedName>
        <fullName evidence="7">Pseudouridine synthase</fullName>
        <ecNumber evidence="7">5.4.99.-</ecNumber>
    </recommendedName>
</protein>
<comment type="caution">
    <text evidence="9">The sequence shown here is derived from an EMBL/GenBank/DDBJ whole genome shotgun (WGS) entry which is preliminary data.</text>
</comment>
<dbReference type="SMART" id="SM00363">
    <property type="entry name" value="S4"/>
    <property type="match status" value="1"/>
</dbReference>
<dbReference type="InterPro" id="IPR020103">
    <property type="entry name" value="PsdUridine_synth_cat_dom_sf"/>
</dbReference>
<comment type="catalytic activity">
    <reaction evidence="4">
        <text>uridine(516) in 16S rRNA = pseudouridine(516) in 16S rRNA</text>
        <dbReference type="Rhea" id="RHEA:38867"/>
        <dbReference type="Rhea" id="RHEA-COMP:10089"/>
        <dbReference type="Rhea" id="RHEA-COMP:10090"/>
        <dbReference type="ChEBI" id="CHEBI:65314"/>
        <dbReference type="ChEBI" id="CHEBI:65315"/>
        <dbReference type="EC" id="5.4.99.19"/>
    </reaction>
</comment>
<name>A0A9X3EFM1_9GAMM</name>
<dbReference type="InterPro" id="IPR000748">
    <property type="entry name" value="PsdUridine_synth_RsuA/RluB/E/F"/>
</dbReference>
<dbReference type="InterPro" id="IPR018496">
    <property type="entry name" value="PsdUridine_synth_RsuA/RluB_CS"/>
</dbReference>
<proteinExistence type="inferred from homology"/>
<dbReference type="EMBL" id="JAPNOA010000056">
    <property type="protein sequence ID" value="MCY0966657.1"/>
    <property type="molecule type" value="Genomic_DNA"/>
</dbReference>
<dbReference type="Proteomes" id="UP001150830">
    <property type="component" value="Unassembled WGS sequence"/>
</dbReference>
<dbReference type="InterPro" id="IPR042092">
    <property type="entry name" value="PsdUridine_s_RsuA/RluB/E/F_cat"/>
</dbReference>
<dbReference type="CDD" id="cd00165">
    <property type="entry name" value="S4"/>
    <property type="match status" value="1"/>
</dbReference>
<sequence>MAYSSTRLDRFLAAHLQCSRKTIRAVLAAGRVVLDGELARDPDKVVGPFTRVELDGECLQGRRPLYLMLHKPVGVVCATEDEQHRTVLDLIRAHPEDLTASELDDLHIVGRLDLNTSGLVLLTNDGEWSRRLMSPEHKVAKVYEVRLANPLSPEYVTAFAEGMYFPYEDITTQPAQLEILGERQARVTLTEGKYHQIKRMFGRFRNPVVALHRHSVGEWKLNSSLQAGQWRRIFPAHN</sequence>
<dbReference type="PANTHER" id="PTHR47683">
    <property type="entry name" value="PSEUDOURIDINE SYNTHASE FAMILY PROTEIN-RELATED"/>
    <property type="match status" value="1"/>
</dbReference>
<keyword evidence="3 7" id="KW-0413">Isomerase</keyword>
<dbReference type="Gene3D" id="3.30.70.1560">
    <property type="entry name" value="Alpha-L RNA-binding motif"/>
    <property type="match status" value="1"/>
</dbReference>
<dbReference type="InterPro" id="IPR006145">
    <property type="entry name" value="PsdUridine_synth_RsuA/RluA"/>
</dbReference>
<keyword evidence="2 6" id="KW-0694">RNA-binding</keyword>
<evidence type="ECO:0000256" key="5">
    <source>
        <dbReference type="ARBA" id="ARBA00037590"/>
    </source>
</evidence>
<dbReference type="Pfam" id="PF00849">
    <property type="entry name" value="PseudoU_synth_2"/>
    <property type="match status" value="1"/>
</dbReference>
<dbReference type="InterPro" id="IPR036986">
    <property type="entry name" value="S4_RNA-bd_sf"/>
</dbReference>
<dbReference type="PANTHER" id="PTHR47683:SF4">
    <property type="entry name" value="PSEUDOURIDINE SYNTHASE"/>
    <property type="match status" value="1"/>
</dbReference>
<dbReference type="InterPro" id="IPR002942">
    <property type="entry name" value="S4_RNA-bd"/>
</dbReference>
<dbReference type="Pfam" id="PF01479">
    <property type="entry name" value="S4"/>
    <property type="match status" value="1"/>
</dbReference>
<comment type="function">
    <text evidence="5">Responsible for synthesis of pseudouridine from uracil-516 in 16S ribosomal RNA.</text>
</comment>
<accession>A0A9X3EFM1</accession>
<evidence type="ECO:0000256" key="3">
    <source>
        <dbReference type="ARBA" id="ARBA00023235"/>
    </source>
</evidence>
<dbReference type="PROSITE" id="PS01149">
    <property type="entry name" value="PSI_RSU"/>
    <property type="match status" value="1"/>
</dbReference>
<dbReference type="AlphaFoldDB" id="A0A9X3EFM1"/>
<dbReference type="EC" id="5.4.99.-" evidence="7"/>
<dbReference type="CDD" id="cd02553">
    <property type="entry name" value="PseudoU_synth_RsuA"/>
    <property type="match status" value="1"/>
</dbReference>
<evidence type="ECO:0000256" key="1">
    <source>
        <dbReference type="ARBA" id="ARBA00008348"/>
    </source>
</evidence>